<dbReference type="RefSeq" id="XP_024582073.1">
    <property type="nucleotide sequence ID" value="XM_024716478.1"/>
</dbReference>
<keyword evidence="5" id="KW-1185">Reference proteome</keyword>
<evidence type="ECO:0000256" key="1">
    <source>
        <dbReference type="ARBA" id="ARBA00023125"/>
    </source>
</evidence>
<dbReference type="GO" id="GO:0003677">
    <property type="term" value="F:DNA binding"/>
    <property type="evidence" value="ECO:0007669"/>
    <property type="project" value="UniProtKB-KW"/>
</dbReference>
<dbReference type="AlphaFoldDB" id="A0A0P1ATV6"/>
<evidence type="ECO:0000256" key="2">
    <source>
        <dbReference type="SAM" id="MobiDB-lite"/>
    </source>
</evidence>
<protein>
    <submittedName>
        <fullName evidence="4">DNA-binding centromere protein B (CENP-B)</fullName>
    </submittedName>
</protein>
<sequence length="222" mass="25398">MERRPRLTKEQKLAILRQSDMQPEWSQRQLGQWVADTFKLGFVPSQPTISVVLRKGGKLVKPRVSKTKNSLALVKQKLIKCPHVEKAMLHWLEIQIVNDEAVTVTKMRDKANELVHQLEVVMDGFVVSDTWIDRFMRRYVLNCPSGLSDAETTDCDEFQDVAAIDAARNEDCEKAGKMSSQIINPVVAIRTPAVVKRNKTSARKRKRNSEPSWQLKEVQMSE</sequence>
<reference evidence="5" key="1">
    <citation type="submission" date="2014-09" db="EMBL/GenBank/DDBJ databases">
        <authorList>
            <person name="Sharma Rahul"/>
            <person name="Thines Marco"/>
        </authorList>
    </citation>
    <scope>NUCLEOTIDE SEQUENCE [LARGE SCALE GENOMIC DNA]</scope>
</reference>
<dbReference type="OrthoDB" id="162969at2759"/>
<evidence type="ECO:0000313" key="5">
    <source>
        <dbReference type="Proteomes" id="UP000054928"/>
    </source>
</evidence>
<proteinExistence type="predicted"/>
<dbReference type="Proteomes" id="UP000054928">
    <property type="component" value="Unassembled WGS sequence"/>
</dbReference>
<accession>A0A0P1ATV6</accession>
<dbReference type="Pfam" id="PF03221">
    <property type="entry name" value="HTH_Tnp_Tc5"/>
    <property type="match status" value="1"/>
</dbReference>
<dbReference type="EMBL" id="CCYD01001640">
    <property type="protein sequence ID" value="CEG45704.1"/>
    <property type="molecule type" value="Genomic_DNA"/>
</dbReference>
<feature type="domain" description="HTH CENPB-type" evidence="3">
    <location>
        <begin position="72"/>
        <end position="145"/>
    </location>
</feature>
<feature type="region of interest" description="Disordered" evidence="2">
    <location>
        <begin position="197"/>
        <end position="222"/>
    </location>
</feature>
<evidence type="ECO:0000259" key="3">
    <source>
        <dbReference type="PROSITE" id="PS51253"/>
    </source>
</evidence>
<organism evidence="4 5">
    <name type="scientific">Plasmopara halstedii</name>
    <name type="common">Downy mildew of sunflower</name>
    <dbReference type="NCBI Taxonomy" id="4781"/>
    <lineage>
        <taxon>Eukaryota</taxon>
        <taxon>Sar</taxon>
        <taxon>Stramenopiles</taxon>
        <taxon>Oomycota</taxon>
        <taxon>Peronosporomycetes</taxon>
        <taxon>Peronosporales</taxon>
        <taxon>Peronosporaceae</taxon>
        <taxon>Plasmopara</taxon>
    </lineage>
</organism>
<evidence type="ECO:0000313" key="4">
    <source>
        <dbReference type="EMBL" id="CEG45704.1"/>
    </source>
</evidence>
<feature type="compositionally biased region" description="Basic residues" evidence="2">
    <location>
        <begin position="197"/>
        <end position="207"/>
    </location>
</feature>
<dbReference type="SUPFAM" id="SSF46689">
    <property type="entry name" value="Homeodomain-like"/>
    <property type="match status" value="1"/>
</dbReference>
<dbReference type="GeneID" id="36397040"/>
<dbReference type="PROSITE" id="PS51253">
    <property type="entry name" value="HTH_CENPB"/>
    <property type="match status" value="1"/>
</dbReference>
<dbReference type="Gene3D" id="1.10.10.60">
    <property type="entry name" value="Homeodomain-like"/>
    <property type="match status" value="2"/>
</dbReference>
<dbReference type="InterPro" id="IPR006600">
    <property type="entry name" value="HTH_CenpB_DNA-bd_dom"/>
</dbReference>
<name>A0A0P1ATV6_PLAHL</name>
<keyword evidence="1 4" id="KW-0238">DNA-binding</keyword>
<dbReference type="OMA" id="WLEIQIV"/>
<dbReference type="InterPro" id="IPR009057">
    <property type="entry name" value="Homeodomain-like_sf"/>
</dbReference>